<evidence type="ECO:0000256" key="1">
    <source>
        <dbReference type="SAM" id="MobiDB-lite"/>
    </source>
</evidence>
<protein>
    <recommendedName>
        <fullName evidence="4">UL36 very large tegument protein</fullName>
    </recommendedName>
</protein>
<feature type="compositionally biased region" description="Low complexity" evidence="1">
    <location>
        <begin position="180"/>
        <end position="205"/>
    </location>
</feature>
<evidence type="ECO:0008006" key="4">
    <source>
        <dbReference type="Google" id="ProtNLM"/>
    </source>
</evidence>
<gene>
    <name evidence="2" type="ORF">AQI95_23785</name>
</gene>
<dbReference type="STRING" id="67386.AQI95_23785"/>
<sequence length="443" mass="46748">MEQLPDGVREFASCLDALLARLDRDRGWSGVFWRRDPDGMRACRQGREVPPWDVVEALLEDLAEVYGSAVAAAERERARVLYRAALVAYDARPGARDALADRLDAMLREQRWAAERHAELTRLLSSPACAEDADSLRLDLAWAQDDHARATARCAELRDRLAQSDISSAIAPQGAAPLSSGMVAEASSPSSSATVPQVAPSSSPAPAGPRRRRRGSARFAGMAEDAGGAVVPQASSPAAGEVTPRGARFAGGGQAVEPAAAPVEAVDVEAGAAVAGVVERLARLRGEGRGGEAHVLLAEVAQWPPGRLPPLADALRRAGLGADWATLLWEAASLPAERLVAVARALAAAGRDADGRLLLRQGVSRPPEQIGAAVLRLAEAGHRQEAEALADACVRVRTAEEAARSVVPDPRLLVPLLLRAARAVSDERHWDLVHALRVAGHAT</sequence>
<accession>A0A124HFE8</accession>
<evidence type="ECO:0000313" key="2">
    <source>
        <dbReference type="EMBL" id="KUN03624.1"/>
    </source>
</evidence>
<dbReference type="Proteomes" id="UP000053127">
    <property type="component" value="Unassembled WGS sequence"/>
</dbReference>
<reference evidence="2 3" key="1">
    <citation type="submission" date="2015-10" db="EMBL/GenBank/DDBJ databases">
        <title>Draft genome sequence of Streptomyces yokosukanensis DSM 40224, type strain for the species Streptomyces yokosukanensis.</title>
        <authorList>
            <person name="Ruckert C."/>
            <person name="Winkler A."/>
            <person name="Kalinowski J."/>
            <person name="Kampfer P."/>
            <person name="Glaeser S."/>
        </authorList>
    </citation>
    <scope>NUCLEOTIDE SEQUENCE [LARGE SCALE GENOMIC DNA]</scope>
    <source>
        <strain evidence="2 3">DSM 40224</strain>
    </source>
</reference>
<keyword evidence="3" id="KW-1185">Reference proteome</keyword>
<organism evidence="2 3">
    <name type="scientific">Streptomyces yokosukanensis</name>
    <dbReference type="NCBI Taxonomy" id="67386"/>
    <lineage>
        <taxon>Bacteria</taxon>
        <taxon>Bacillati</taxon>
        <taxon>Actinomycetota</taxon>
        <taxon>Actinomycetes</taxon>
        <taxon>Kitasatosporales</taxon>
        <taxon>Streptomycetaceae</taxon>
        <taxon>Streptomyces</taxon>
    </lineage>
</organism>
<dbReference type="AlphaFoldDB" id="A0A124HFE8"/>
<name>A0A124HFE8_9ACTN</name>
<dbReference type="EMBL" id="LMWN01000033">
    <property type="protein sequence ID" value="KUN03624.1"/>
    <property type="molecule type" value="Genomic_DNA"/>
</dbReference>
<evidence type="ECO:0000313" key="3">
    <source>
        <dbReference type="Proteomes" id="UP000053127"/>
    </source>
</evidence>
<dbReference type="OrthoDB" id="4336488at2"/>
<comment type="caution">
    <text evidence="2">The sequence shown here is derived from an EMBL/GenBank/DDBJ whole genome shotgun (WGS) entry which is preliminary data.</text>
</comment>
<feature type="region of interest" description="Disordered" evidence="1">
    <location>
        <begin position="180"/>
        <end position="246"/>
    </location>
</feature>
<proteinExistence type="predicted"/>